<dbReference type="PANTHER" id="PTHR34718">
    <property type="entry name" value="PHD-TYPE DOMAIN-CONTAINING PROTEIN"/>
    <property type="match status" value="1"/>
</dbReference>
<gene>
    <name evidence="7" type="ORF">PMEA_00003327</name>
</gene>
<evidence type="ECO:0000256" key="1">
    <source>
        <dbReference type="ARBA" id="ARBA00022723"/>
    </source>
</evidence>
<evidence type="ECO:0000256" key="4">
    <source>
        <dbReference type="PROSITE-ProRule" id="PRU00146"/>
    </source>
</evidence>
<dbReference type="Gene3D" id="3.40.395.10">
    <property type="entry name" value="Adenoviral Proteinase, Chain A"/>
    <property type="match status" value="1"/>
</dbReference>
<comment type="caution">
    <text evidence="7">The sequence shown here is derived from an EMBL/GenBank/DDBJ whole genome shotgun (WGS) entry which is preliminary data.</text>
</comment>
<dbReference type="GO" id="GO:0008270">
    <property type="term" value="F:zinc ion binding"/>
    <property type="evidence" value="ECO:0007669"/>
    <property type="project" value="UniProtKB-KW"/>
</dbReference>
<dbReference type="SUPFAM" id="SSF57903">
    <property type="entry name" value="FYVE/PHD zinc finger"/>
    <property type="match status" value="1"/>
</dbReference>
<dbReference type="Pfam" id="PF00628">
    <property type="entry name" value="PHD"/>
    <property type="match status" value="1"/>
</dbReference>
<evidence type="ECO:0000256" key="2">
    <source>
        <dbReference type="ARBA" id="ARBA00022771"/>
    </source>
</evidence>
<keyword evidence="1" id="KW-0479">Metal-binding</keyword>
<evidence type="ECO:0000256" key="3">
    <source>
        <dbReference type="ARBA" id="ARBA00022833"/>
    </source>
</evidence>
<evidence type="ECO:0000313" key="8">
    <source>
        <dbReference type="Proteomes" id="UP001159428"/>
    </source>
</evidence>
<keyword evidence="2 4" id="KW-0863">Zinc-finger</keyword>
<feature type="compositionally biased region" description="Low complexity" evidence="5">
    <location>
        <begin position="89"/>
        <end position="122"/>
    </location>
</feature>
<evidence type="ECO:0000256" key="5">
    <source>
        <dbReference type="SAM" id="MobiDB-lite"/>
    </source>
</evidence>
<dbReference type="PROSITE" id="PS50016">
    <property type="entry name" value="ZF_PHD_2"/>
    <property type="match status" value="1"/>
</dbReference>
<dbReference type="InterPro" id="IPR001965">
    <property type="entry name" value="Znf_PHD"/>
</dbReference>
<dbReference type="PANTHER" id="PTHR34718:SF2">
    <property type="entry name" value="PHD-TYPE DOMAIN-CONTAINING PROTEIN"/>
    <property type="match status" value="1"/>
</dbReference>
<dbReference type="SUPFAM" id="SSF54001">
    <property type="entry name" value="Cysteine proteinases"/>
    <property type="match status" value="1"/>
</dbReference>
<name>A0AAU9Y3P9_9CNID</name>
<keyword evidence="3" id="KW-0862">Zinc</keyword>
<dbReference type="InterPro" id="IPR011011">
    <property type="entry name" value="Znf_FYVE_PHD"/>
</dbReference>
<dbReference type="InterPro" id="IPR038765">
    <property type="entry name" value="Papain-like_cys_pep_sf"/>
</dbReference>
<feature type="region of interest" description="Disordered" evidence="5">
    <location>
        <begin position="63"/>
        <end position="128"/>
    </location>
</feature>
<protein>
    <recommendedName>
        <fullName evidence="6">PHD-type domain-containing protein</fullName>
    </recommendedName>
</protein>
<organism evidence="7 8">
    <name type="scientific">Pocillopora meandrina</name>
    <dbReference type="NCBI Taxonomy" id="46732"/>
    <lineage>
        <taxon>Eukaryota</taxon>
        <taxon>Metazoa</taxon>
        <taxon>Cnidaria</taxon>
        <taxon>Anthozoa</taxon>
        <taxon>Hexacorallia</taxon>
        <taxon>Scleractinia</taxon>
        <taxon>Astrocoeniina</taxon>
        <taxon>Pocilloporidae</taxon>
        <taxon>Pocillopora</taxon>
    </lineage>
</organism>
<feature type="compositionally biased region" description="Polar residues" evidence="5">
    <location>
        <begin position="63"/>
        <end position="88"/>
    </location>
</feature>
<dbReference type="Gene3D" id="3.30.40.10">
    <property type="entry name" value="Zinc/RING finger domain, C3HC4 (zinc finger)"/>
    <property type="match status" value="1"/>
</dbReference>
<proteinExistence type="predicted"/>
<reference evidence="7 8" key="1">
    <citation type="submission" date="2022-05" db="EMBL/GenBank/DDBJ databases">
        <authorList>
            <consortium name="Genoscope - CEA"/>
            <person name="William W."/>
        </authorList>
    </citation>
    <scope>NUCLEOTIDE SEQUENCE [LARGE SCALE GENOMIC DNA]</scope>
</reference>
<keyword evidence="8" id="KW-1185">Reference proteome</keyword>
<dbReference type="SMART" id="SM00249">
    <property type="entry name" value="PHD"/>
    <property type="match status" value="1"/>
</dbReference>
<evidence type="ECO:0000313" key="7">
    <source>
        <dbReference type="EMBL" id="CAH3165061.1"/>
    </source>
</evidence>
<feature type="domain" description="PHD-type" evidence="6">
    <location>
        <begin position="332"/>
        <end position="385"/>
    </location>
</feature>
<dbReference type="CDD" id="cd15517">
    <property type="entry name" value="PHD_TCF19_like"/>
    <property type="match status" value="1"/>
</dbReference>
<dbReference type="EMBL" id="CALNXJ010000112">
    <property type="protein sequence ID" value="CAH3165061.1"/>
    <property type="molecule type" value="Genomic_DNA"/>
</dbReference>
<accession>A0AAU9Y3P9</accession>
<dbReference type="Proteomes" id="UP001159428">
    <property type="component" value="Unassembled WGS sequence"/>
</dbReference>
<evidence type="ECO:0000259" key="6">
    <source>
        <dbReference type="PROSITE" id="PS50016"/>
    </source>
</evidence>
<sequence length="385" mass="43828">MLFYAAICSKRQKKGHKMEDQWTGPYTIEEVDLQKGTCRLRGKSGEKLRRIVNMKDLKAYRVQSTAQQTAQPPLQHPHCSSQHSATALQHQQQAPSQQPVPSMQPATPLQQPKQSQQLSPTKTATIQHEEAEDEVQFLKQARMDEASIAKMQRPTFKLNQEDVDIIGKNAMLTDLQIQMAQELLHRQFPYIEGLLSPTIGKAEQFPVMRNSFIQVLHTGGNHWVCVSNIGCSHNNQVKLYDSLYSGIAPFTREQIGALLFNQDSNQTNGTDCGVFVIAFATALCHNMDPTSLKFNRRAIRAHLLDSLKNGYIGIFPFEEKSSIGYEETVAMPVYCDCRLPYNPTKDQMAECTNCKKWFHQACQKIPDKVFKYKRFQWKCNNCQIA</sequence>
<dbReference type="AlphaFoldDB" id="A0AAU9Y3P9"/>
<dbReference type="InterPro" id="IPR013083">
    <property type="entry name" value="Znf_RING/FYVE/PHD"/>
</dbReference>
<dbReference type="InterPro" id="IPR019787">
    <property type="entry name" value="Znf_PHD-finger"/>
</dbReference>